<dbReference type="EMBL" id="JAXCGZ010000202">
    <property type="protein sequence ID" value="KAK7086419.1"/>
    <property type="molecule type" value="Genomic_DNA"/>
</dbReference>
<evidence type="ECO:0000256" key="1">
    <source>
        <dbReference type="SAM" id="Coils"/>
    </source>
</evidence>
<comment type="caution">
    <text evidence="2">The sequence shown here is derived from an EMBL/GenBank/DDBJ whole genome shotgun (WGS) entry which is preliminary data.</text>
</comment>
<evidence type="ECO:0000313" key="3">
    <source>
        <dbReference type="Proteomes" id="UP001381693"/>
    </source>
</evidence>
<protein>
    <submittedName>
        <fullName evidence="2">Uncharacterized protein</fullName>
    </submittedName>
</protein>
<dbReference type="Proteomes" id="UP001381693">
    <property type="component" value="Unassembled WGS sequence"/>
</dbReference>
<sequence length="264" mass="30175">MKNYPPSAAATNTTSSITDTTTITKDICIPYRVTHTRQMLLSVEQQCKSLSESVSVLQLEKEHHTTVQADVLEKLQGLTESFENLSLLSETKLQKVVTHAEKKIEQLQNVEIDLNDNLEKKEIENSQLRENLNEQDRKIAGLKEDLDSSLKIGKECEENFVQTKIKLDEVQESLCGTRKSFTDEIQKNEELSEELKELHSKLTESRSEFNEAVEKIQMLKKSNDELEGCKSELQTKVEALANCKQELEQVYQLVLYSFLGCRFA</sequence>
<keyword evidence="3" id="KW-1185">Reference proteome</keyword>
<organism evidence="2 3">
    <name type="scientific">Halocaridina rubra</name>
    <name type="common">Hawaiian red shrimp</name>
    <dbReference type="NCBI Taxonomy" id="373956"/>
    <lineage>
        <taxon>Eukaryota</taxon>
        <taxon>Metazoa</taxon>
        <taxon>Ecdysozoa</taxon>
        <taxon>Arthropoda</taxon>
        <taxon>Crustacea</taxon>
        <taxon>Multicrustacea</taxon>
        <taxon>Malacostraca</taxon>
        <taxon>Eumalacostraca</taxon>
        <taxon>Eucarida</taxon>
        <taxon>Decapoda</taxon>
        <taxon>Pleocyemata</taxon>
        <taxon>Caridea</taxon>
        <taxon>Atyoidea</taxon>
        <taxon>Atyidae</taxon>
        <taxon>Halocaridina</taxon>
    </lineage>
</organism>
<evidence type="ECO:0000313" key="2">
    <source>
        <dbReference type="EMBL" id="KAK7086419.1"/>
    </source>
</evidence>
<name>A0AAN9FTV8_HALRR</name>
<proteinExistence type="predicted"/>
<feature type="coiled-coil region" evidence="1">
    <location>
        <begin position="178"/>
        <end position="250"/>
    </location>
</feature>
<gene>
    <name evidence="2" type="ORF">SK128_018047</name>
</gene>
<reference evidence="2 3" key="1">
    <citation type="submission" date="2023-11" db="EMBL/GenBank/DDBJ databases">
        <title>Halocaridina rubra genome assembly.</title>
        <authorList>
            <person name="Smith C."/>
        </authorList>
    </citation>
    <scope>NUCLEOTIDE SEQUENCE [LARGE SCALE GENOMIC DNA]</scope>
    <source>
        <strain evidence="2">EP-1</strain>
        <tissue evidence="2">Whole</tissue>
    </source>
</reference>
<dbReference type="AlphaFoldDB" id="A0AAN9FTV8"/>
<feature type="coiled-coil region" evidence="1">
    <location>
        <begin position="90"/>
        <end position="145"/>
    </location>
</feature>
<accession>A0AAN9FTV8</accession>
<keyword evidence="1" id="KW-0175">Coiled coil</keyword>